<sequence>MAAPSVADGAALRVAERRKRATYPKLSYGPQKLAVLGSEVGGRWNEQARHFVRDPAPARGGRRLRDVRQRGSTVSVEDCSARTKRAAASGARARMVGKQSAQEDQKRERRRRPSAPPGRAAWAEAGRSGRRLWPAGPARWSKVSSGGPSLNSDVDGCSQGPPKAVLATACCAATDKMPHQRLAQLAVAAARMAWGARWARAGRTRSLGNSCDAGSIVVPSPLTVPSPLLRVLLLRRLRLPLPVAPRACASAKEAGARVARNVRLADMNIDVPATDDRRIEVVANGLKLLMPPSSAPLTGFAAYPPMVVSRAAVTEVVALLTNLDAEAACDDAQIRNALVPGKNLLLDVLGGKALGLDAEEWSSALWEYYKSSTGGTASGQVCNAINDDEDLWDEVIQSTLPETSGQVVMQTGVWWTSRRFCAMAWMALAVVLFCFAGGEWSARTKVAFGGSASVCLVLADLWRRFGWEYAWICTDKQLEITSPAVPAAAHQAMRASDDPVSEASASADLKLENERLRKMVEDLRAQGTESGIPPPPPPGAPPFPSSHAEPVSQNNAVMTAFRAHKTATWMVRFRCAAVRFTEDAVPSSLRGLRGEILERMTDGTARVRLDGGAIVHSVRDAFLLPDMRQGPQPASSDRQHYVNPLLDDTQLKAQASKVHNALESWSKQSSSVPHWPRLFWEGVVQMQSNEPLHRDLLRVLQAHGYVGDATISAPRTDALLKQLKDLGTPAPTAGSVLASGVRCMRDYVNQFFPIDARAHSNEYLDLFTQASTIDFALAKAASDDEILETLGTNDQLEISLRRIAAYVHKKRTGDADAAMRILAVQPPGSGTDIAPHWLVTEASAYSQAEYKRRERARAQKGPGAKGADKGAGKGKGRGGAKSHPKAKADKVPHVDTVAGPTVWKIAVKMIAVANGLDDGKPLADRTPSLAKTPSSDQHRPAVKQAVATILSEAARFAKARRCLGTTGAHGAPQEPFSAATQLVKFAQADGGYVRMKKNRVNQVPIVANSIDEPKTNHVVPMLQALPPQEAEHYALETNVVDTAGKSSIIFREISEQYGFIGGSMEEFVSYFQRPDLPKQMWRWAPWASCRAVAGFTVVPKKDPSKLRKLLMCCPANYMFEDPRYRAELGMGGGGAITRIHIPSDNLACSACDESNAFTYVLTPEWLWPWFSTPPIRAFHVWDCLPDDFRSQIDVTTLVSAQYMRLPMGCTHSVHILMLINLRYIGITLLASQHLNVNRANRQRAEGLAHLHAAPTHGDADATCLATAAGRDSECSPEEWIEILRSARSSSFRVLVVLLCFMGDRRHGDICDWLETMAQAQGLTLLVISADVAIDSRWDFTNPALVHKFLVAAHEGFSLLMRMIQVRLRIQVCLSPPKCWSLKVVLERCEHIIINALSEVRTWAVYLHVDDAVTISTGTSSDIHADRVMHFLAEGLEDAGFIVPERVQAADVQKVVGYQPVARPARFKLPDHKWALLADALKELAVPVWIDVEVLRAVLGVWVFAALLNRDLLSIPHAVYRMLDAHPNETIRWWPSARREVLAMSYAAPWLFYDAGAPLATTIFATDAMGNSEVDAGGYGITVRDVSRAAIEQILEYGESQGRSVSRLSGDFTGLKFPERPIKAARVSTKTLSTYQRHAAVFVQWLDEARYSPSKQEEFDDLLVEWKEACSIGKSRFVTTMCAVEFFFPRFKPLVWARAVAEGYERARPINHKVPMLSEPAKLWAAYLVNMGFPRMGLGLILQQTCGLRPSELLALTSSSILLPYRASDNTVIRLGTAVGTKAKREQFALLYPHKHAEMIELMRRLVACTRRGEKLFPYSYAFYLRCFKQVERDLGVVIGYTPHSPRAGFASERIAAGEDPTVVRREGRWASETSFKVYIDPITAAQVGTAMRLQHLSDAMVYVSAHLLLYFPVHALLAEAHGNRSGAEARPRGELRAPYQWPTTWQEAESDSRAGGISCDKTEVERGSSQAPEPRAIRRRSAASRWLKWPRLPRMFWGRMTSFLALMFLFGNHGAIHHLVNILGSAALVSEAVGQAAATVVSKGTELTTVLSSAAVGVTTTTLTAAEAAWRGVDLIDVHAHRVHGRVAAARHETLAGWLVSPEGRAATRLNRSAMLQQWHQNVFHISADMPFLTLHDYEVRLNGSFASYQTNLLLHSSGMLVMEFETFTVDFVPQWANPVWELMAMNLEAEHDQILETLHQVLAHIPAVNVSWDLFPEKAAPLSTWHRWWTTCNSFVLQHWPIAWYFFHKFCDLRGYGCFGFMVMVLSFAAWMFRSAFTRAA</sequence>
<comment type="caution">
    <text evidence="4">The sequence shown here is derived from an EMBL/GenBank/DDBJ whole genome shotgun (WGS) entry which is preliminary data.</text>
</comment>
<evidence type="ECO:0000256" key="3">
    <source>
        <dbReference type="SAM" id="Phobius"/>
    </source>
</evidence>
<evidence type="ECO:0000256" key="2">
    <source>
        <dbReference type="SAM" id="MobiDB-lite"/>
    </source>
</evidence>
<reference evidence="4" key="1">
    <citation type="submission" date="2021-02" db="EMBL/GenBank/DDBJ databases">
        <authorList>
            <person name="Dougan E. K."/>
            <person name="Rhodes N."/>
            <person name="Thang M."/>
            <person name="Chan C."/>
        </authorList>
    </citation>
    <scope>NUCLEOTIDE SEQUENCE</scope>
</reference>
<feature type="region of interest" description="Disordered" evidence="2">
    <location>
        <begin position="526"/>
        <end position="550"/>
    </location>
</feature>
<evidence type="ECO:0000313" key="4">
    <source>
        <dbReference type="EMBL" id="CAE7034385.1"/>
    </source>
</evidence>
<name>A0A812IFZ8_9DINO</name>
<dbReference type="GO" id="GO:0015074">
    <property type="term" value="P:DNA integration"/>
    <property type="evidence" value="ECO:0007669"/>
    <property type="project" value="InterPro"/>
</dbReference>
<feature type="transmembrane region" description="Helical" evidence="3">
    <location>
        <begin position="2254"/>
        <end position="2274"/>
    </location>
</feature>
<feature type="compositionally biased region" description="Basic residues" evidence="2">
    <location>
        <begin position="872"/>
        <end position="885"/>
    </location>
</feature>
<feature type="compositionally biased region" description="Polar residues" evidence="2">
    <location>
        <begin position="142"/>
        <end position="152"/>
    </location>
</feature>
<dbReference type="Proteomes" id="UP000604046">
    <property type="component" value="Unassembled WGS sequence"/>
</dbReference>
<keyword evidence="3" id="KW-0812">Transmembrane</keyword>
<accession>A0A812IFZ8</accession>
<feature type="region of interest" description="Disordered" evidence="2">
    <location>
        <begin position="66"/>
        <end position="155"/>
    </location>
</feature>
<keyword evidence="1" id="KW-0233">DNA recombination</keyword>
<dbReference type="EMBL" id="CAJNDS010000252">
    <property type="protein sequence ID" value="CAE7034385.1"/>
    <property type="molecule type" value="Genomic_DNA"/>
</dbReference>
<keyword evidence="3" id="KW-0472">Membrane</keyword>
<dbReference type="InterPro" id="IPR013762">
    <property type="entry name" value="Integrase-like_cat_sf"/>
</dbReference>
<dbReference type="GO" id="GO:0006310">
    <property type="term" value="P:DNA recombination"/>
    <property type="evidence" value="ECO:0007669"/>
    <property type="project" value="UniProtKB-KW"/>
</dbReference>
<evidence type="ECO:0000256" key="1">
    <source>
        <dbReference type="ARBA" id="ARBA00023172"/>
    </source>
</evidence>
<feature type="region of interest" description="Disordered" evidence="2">
    <location>
        <begin position="1946"/>
        <end position="1975"/>
    </location>
</feature>
<keyword evidence="5" id="KW-1185">Reference proteome</keyword>
<dbReference type="InterPro" id="IPR011010">
    <property type="entry name" value="DNA_brk_join_enz"/>
</dbReference>
<dbReference type="Gene3D" id="1.10.443.10">
    <property type="entry name" value="Intergrase catalytic core"/>
    <property type="match status" value="1"/>
</dbReference>
<feature type="compositionally biased region" description="Pro residues" evidence="2">
    <location>
        <begin position="532"/>
        <end position="544"/>
    </location>
</feature>
<proteinExistence type="predicted"/>
<dbReference type="SUPFAM" id="SSF56349">
    <property type="entry name" value="DNA breaking-rejoining enzymes"/>
    <property type="match status" value="1"/>
</dbReference>
<organism evidence="4 5">
    <name type="scientific">Symbiodinium natans</name>
    <dbReference type="NCBI Taxonomy" id="878477"/>
    <lineage>
        <taxon>Eukaryota</taxon>
        <taxon>Sar</taxon>
        <taxon>Alveolata</taxon>
        <taxon>Dinophyceae</taxon>
        <taxon>Suessiales</taxon>
        <taxon>Symbiodiniaceae</taxon>
        <taxon>Symbiodinium</taxon>
    </lineage>
</organism>
<dbReference type="CDD" id="cd00397">
    <property type="entry name" value="DNA_BRE_C"/>
    <property type="match status" value="1"/>
</dbReference>
<protein>
    <submittedName>
        <fullName evidence="4">Uncharacterized protein</fullName>
    </submittedName>
</protein>
<dbReference type="GO" id="GO:0003677">
    <property type="term" value="F:DNA binding"/>
    <property type="evidence" value="ECO:0007669"/>
    <property type="project" value="InterPro"/>
</dbReference>
<feature type="region of interest" description="Disordered" evidence="2">
    <location>
        <begin position="917"/>
        <end position="941"/>
    </location>
</feature>
<feature type="region of interest" description="Disordered" evidence="2">
    <location>
        <begin position="850"/>
        <end position="893"/>
    </location>
</feature>
<keyword evidence="3" id="KW-1133">Transmembrane helix</keyword>
<gene>
    <name evidence="4" type="ORF">SNAT2548_LOCUS4120</name>
</gene>
<evidence type="ECO:0000313" key="5">
    <source>
        <dbReference type="Proteomes" id="UP000604046"/>
    </source>
</evidence>